<evidence type="ECO:0000313" key="3">
    <source>
        <dbReference type="Proteomes" id="UP000193218"/>
    </source>
</evidence>
<keyword evidence="3" id="KW-1185">Reference proteome</keyword>
<organism evidence="2 3">
    <name type="scientific">Kockovaella imperatae</name>
    <dbReference type="NCBI Taxonomy" id="4999"/>
    <lineage>
        <taxon>Eukaryota</taxon>
        <taxon>Fungi</taxon>
        <taxon>Dikarya</taxon>
        <taxon>Basidiomycota</taxon>
        <taxon>Agaricomycotina</taxon>
        <taxon>Tremellomycetes</taxon>
        <taxon>Tremellales</taxon>
        <taxon>Cuniculitremaceae</taxon>
        <taxon>Kockovaella</taxon>
    </lineage>
</organism>
<comment type="caution">
    <text evidence="2">The sequence shown here is derived from an EMBL/GenBank/DDBJ whole genome shotgun (WGS) entry which is preliminary data.</text>
</comment>
<dbReference type="EMBL" id="NBSH01000010">
    <property type="protein sequence ID" value="ORX35676.1"/>
    <property type="molecule type" value="Genomic_DNA"/>
</dbReference>
<dbReference type="Proteomes" id="UP000193218">
    <property type="component" value="Unassembled WGS sequence"/>
</dbReference>
<evidence type="ECO:0000256" key="1">
    <source>
        <dbReference type="SAM" id="Phobius"/>
    </source>
</evidence>
<protein>
    <submittedName>
        <fullName evidence="2">Uncharacterized protein</fullName>
    </submittedName>
</protein>
<name>A0A1Y1UDT1_9TREE</name>
<feature type="transmembrane region" description="Helical" evidence="1">
    <location>
        <begin position="26"/>
        <end position="54"/>
    </location>
</feature>
<accession>A0A1Y1UDT1</accession>
<dbReference type="GeneID" id="33560270"/>
<keyword evidence="1" id="KW-1133">Transmembrane helix</keyword>
<evidence type="ECO:0000313" key="2">
    <source>
        <dbReference type="EMBL" id="ORX35676.1"/>
    </source>
</evidence>
<dbReference type="AlphaFoldDB" id="A0A1Y1UDT1"/>
<keyword evidence="1" id="KW-0472">Membrane</keyword>
<proteinExistence type="predicted"/>
<sequence>MDTLDTLEPHLGGYGQNDPGDTCLPFYAILFIATIGVSLAVCAITFSILAIVIYPKIEHSKVQIMHLGGDIRKGAEAQINRLRGGGRRHQDRAE</sequence>
<dbReference type="InParanoid" id="A0A1Y1UDT1"/>
<gene>
    <name evidence="2" type="ORF">BD324DRAFT_652224</name>
</gene>
<dbReference type="RefSeq" id="XP_021869840.1">
    <property type="nucleotide sequence ID" value="XM_022018461.1"/>
</dbReference>
<reference evidence="2 3" key="1">
    <citation type="submission" date="2017-03" db="EMBL/GenBank/DDBJ databases">
        <title>Widespread Adenine N6-methylation of Active Genes in Fungi.</title>
        <authorList>
            <consortium name="DOE Joint Genome Institute"/>
            <person name="Mondo S.J."/>
            <person name="Dannebaum R.O."/>
            <person name="Kuo R.C."/>
            <person name="Louie K.B."/>
            <person name="Bewick A.J."/>
            <person name="Labutti K."/>
            <person name="Haridas S."/>
            <person name="Kuo A."/>
            <person name="Salamov A."/>
            <person name="Ahrendt S.R."/>
            <person name="Lau R."/>
            <person name="Bowen B.P."/>
            <person name="Lipzen A."/>
            <person name="Sullivan W."/>
            <person name="Andreopoulos W.B."/>
            <person name="Clum A."/>
            <person name="Lindquist E."/>
            <person name="Daum C."/>
            <person name="Northen T.R."/>
            <person name="Ramamoorthy G."/>
            <person name="Schmitz R.J."/>
            <person name="Gryganskyi A."/>
            <person name="Culley D."/>
            <person name="Magnuson J."/>
            <person name="James T.Y."/>
            <person name="O'Malley M.A."/>
            <person name="Stajich J.E."/>
            <person name="Spatafora J.W."/>
            <person name="Visel A."/>
            <person name="Grigoriev I.V."/>
        </authorList>
    </citation>
    <scope>NUCLEOTIDE SEQUENCE [LARGE SCALE GENOMIC DNA]</scope>
    <source>
        <strain evidence="2 3">NRRL Y-17943</strain>
    </source>
</reference>
<keyword evidence="1" id="KW-0812">Transmembrane</keyword>